<sequence length="95" mass="11386">MADPGSNFSLCTLVLYIETTATTRLRNYGRKNDFWVAIYEGIHVDRLPNHPTKEKVVLPNQRMWLKEEEEDSKRKELRYQYLIKWNFAQVQVLIK</sequence>
<comment type="caution">
    <text evidence="1">The sequence shown here is derived from an EMBL/GenBank/DDBJ whole genome shotgun (WGS) entry which is preliminary data.</text>
</comment>
<keyword evidence="2" id="KW-1185">Reference proteome</keyword>
<protein>
    <submittedName>
        <fullName evidence="1">Uncharacterized protein</fullName>
    </submittedName>
</protein>
<reference evidence="1 2" key="1">
    <citation type="submission" date="2023-09" db="EMBL/GenBank/DDBJ databases">
        <title>Genomes of two closely related lineages of the louse Polyplax serrata with different host specificities.</title>
        <authorList>
            <person name="Martinu J."/>
            <person name="Tarabai H."/>
            <person name="Stefka J."/>
            <person name="Hypsa V."/>
        </authorList>
    </citation>
    <scope>NUCLEOTIDE SEQUENCE [LARGE SCALE GENOMIC DNA]</scope>
    <source>
        <strain evidence="1">98ZLc_SE</strain>
    </source>
</reference>
<evidence type="ECO:0000313" key="1">
    <source>
        <dbReference type="EMBL" id="KAK6641878.1"/>
    </source>
</evidence>
<dbReference type="Proteomes" id="UP001359485">
    <property type="component" value="Unassembled WGS sequence"/>
</dbReference>
<proteinExistence type="predicted"/>
<accession>A0ABR1BEL8</accession>
<organism evidence="1 2">
    <name type="scientific">Polyplax serrata</name>
    <name type="common">Common mouse louse</name>
    <dbReference type="NCBI Taxonomy" id="468196"/>
    <lineage>
        <taxon>Eukaryota</taxon>
        <taxon>Metazoa</taxon>
        <taxon>Ecdysozoa</taxon>
        <taxon>Arthropoda</taxon>
        <taxon>Hexapoda</taxon>
        <taxon>Insecta</taxon>
        <taxon>Pterygota</taxon>
        <taxon>Neoptera</taxon>
        <taxon>Paraneoptera</taxon>
        <taxon>Psocodea</taxon>
        <taxon>Troctomorpha</taxon>
        <taxon>Phthiraptera</taxon>
        <taxon>Anoplura</taxon>
        <taxon>Polyplacidae</taxon>
        <taxon>Polyplax</taxon>
    </lineage>
</organism>
<gene>
    <name evidence="1" type="ORF">RUM44_013598</name>
</gene>
<evidence type="ECO:0000313" key="2">
    <source>
        <dbReference type="Proteomes" id="UP001359485"/>
    </source>
</evidence>
<name>A0ABR1BEL8_POLSC</name>
<dbReference type="EMBL" id="JAWJWF010000001">
    <property type="protein sequence ID" value="KAK6641878.1"/>
    <property type="molecule type" value="Genomic_DNA"/>
</dbReference>